<feature type="transmembrane region" description="Helical" evidence="1">
    <location>
        <begin position="34"/>
        <end position="52"/>
    </location>
</feature>
<evidence type="ECO:0000256" key="1">
    <source>
        <dbReference type="SAM" id="Phobius"/>
    </source>
</evidence>
<sequence>MANFFTFHIGIMCLILLIFAIALLYRSMQKEKIWLSRAALLLMVLSGGMLIAKQYQDYLFFSEHLDNRHEHSGFADIQ</sequence>
<keyword evidence="1" id="KW-0472">Membrane</keyword>
<name>A0A2T3KTP2_PHOLD</name>
<comment type="caution">
    <text evidence="2">The sequence shown here is derived from an EMBL/GenBank/DDBJ whole genome shotgun (WGS) entry which is preliminary data.</text>
</comment>
<proteinExistence type="predicted"/>
<keyword evidence="1" id="KW-0812">Transmembrane</keyword>
<dbReference type="Proteomes" id="UP000240530">
    <property type="component" value="Unassembled WGS sequence"/>
</dbReference>
<evidence type="ECO:0000313" key="3">
    <source>
        <dbReference type="Proteomes" id="UP000240530"/>
    </source>
</evidence>
<gene>
    <name evidence="2" type="ORF">C0W93_12855</name>
</gene>
<dbReference type="EMBL" id="PYNS01000014">
    <property type="protein sequence ID" value="PSV10038.1"/>
    <property type="molecule type" value="Genomic_DNA"/>
</dbReference>
<reference evidence="2 3" key="1">
    <citation type="submission" date="2018-03" db="EMBL/GenBank/DDBJ databases">
        <title>Whole genome sequencing of Histamine producing bacteria.</title>
        <authorList>
            <person name="Butler K."/>
        </authorList>
    </citation>
    <scope>NUCLEOTIDE SEQUENCE [LARGE SCALE GENOMIC DNA]</scope>
    <source>
        <strain evidence="2 3">Res.4.1</strain>
    </source>
</reference>
<keyword evidence="1" id="KW-1133">Transmembrane helix</keyword>
<dbReference type="AlphaFoldDB" id="A0A2T3KTP2"/>
<dbReference type="GeneID" id="99743137"/>
<accession>A0A2T3KTP2</accession>
<dbReference type="RefSeq" id="WP_008989147.1">
    <property type="nucleotide sequence ID" value="NZ_CP131574.1"/>
</dbReference>
<organism evidence="2 3">
    <name type="scientific">Photobacterium leiognathi subsp. mandapamensis</name>
    <name type="common">Photobacterium mandapamensis</name>
    <dbReference type="NCBI Taxonomy" id="48408"/>
    <lineage>
        <taxon>Bacteria</taxon>
        <taxon>Pseudomonadati</taxon>
        <taxon>Pseudomonadota</taxon>
        <taxon>Gammaproteobacteria</taxon>
        <taxon>Vibrionales</taxon>
        <taxon>Vibrionaceae</taxon>
        <taxon>Photobacterium</taxon>
    </lineage>
</organism>
<evidence type="ECO:0000313" key="2">
    <source>
        <dbReference type="EMBL" id="PSV10038.1"/>
    </source>
</evidence>
<protein>
    <submittedName>
        <fullName evidence="2">Uncharacterized protein</fullName>
    </submittedName>
</protein>
<feature type="transmembrane region" description="Helical" evidence="1">
    <location>
        <begin position="6"/>
        <end position="25"/>
    </location>
</feature>